<evidence type="ECO:0000313" key="2">
    <source>
        <dbReference type="Proteomes" id="UP000001261"/>
    </source>
</evidence>
<proteinExistence type="predicted"/>
<name>A0A0D8JV34_COCIM</name>
<gene>
    <name evidence="1" type="ORF">CIMG_11371</name>
</gene>
<sequence>MVDLWFQACDPWFNGLCRINVFRRLPEKLTDLLEKVSQSRDDVSKKPEIAGRPEKRPPNHVVSCPFAYLLLCMDQSEEQEEHAADFIAPRTAYRDCLPGIPQRSCGKNDRLTVLTRLPQVTEKGDLKSLCEVSMLFTGISIILTPMMISK</sequence>
<keyword evidence="2" id="KW-1185">Reference proteome</keyword>
<dbReference type="EMBL" id="GG704914">
    <property type="protein sequence ID" value="KJF61019.1"/>
    <property type="molecule type" value="Genomic_DNA"/>
</dbReference>
<protein>
    <submittedName>
        <fullName evidence="1">Uncharacterized protein</fullName>
    </submittedName>
</protein>
<evidence type="ECO:0000313" key="1">
    <source>
        <dbReference type="EMBL" id="KJF61019.1"/>
    </source>
</evidence>
<dbReference type="VEuPathDB" id="FungiDB:CIMG_11371"/>
<dbReference type="GeneID" id="24163681"/>
<dbReference type="AlphaFoldDB" id="A0A0D8JV34"/>
<dbReference type="InParanoid" id="A0A0D8JV34"/>
<dbReference type="Proteomes" id="UP000001261">
    <property type="component" value="Unassembled WGS sequence"/>
</dbReference>
<dbReference type="KEGG" id="cim:CIMG_11371"/>
<accession>A0A0D8JV34</accession>
<reference evidence="2" key="2">
    <citation type="journal article" date="2010" name="Genome Res.">
        <title>Population genomic sequencing of Coccidioides fungi reveals recent hybridization and transposon control.</title>
        <authorList>
            <person name="Neafsey D.E."/>
            <person name="Barker B.M."/>
            <person name="Sharpton T.J."/>
            <person name="Stajich J.E."/>
            <person name="Park D.J."/>
            <person name="Whiston E."/>
            <person name="Hung C.-Y."/>
            <person name="McMahan C."/>
            <person name="White J."/>
            <person name="Sykes S."/>
            <person name="Heiman D."/>
            <person name="Young S."/>
            <person name="Zeng Q."/>
            <person name="Abouelleil A."/>
            <person name="Aftuck L."/>
            <person name="Bessette D."/>
            <person name="Brown A."/>
            <person name="FitzGerald M."/>
            <person name="Lui A."/>
            <person name="Macdonald J.P."/>
            <person name="Priest M."/>
            <person name="Orbach M.J."/>
            <person name="Galgiani J.N."/>
            <person name="Kirkland T.N."/>
            <person name="Cole G.T."/>
            <person name="Birren B.W."/>
            <person name="Henn M.R."/>
            <person name="Taylor J.W."/>
            <person name="Rounsley S.D."/>
        </authorList>
    </citation>
    <scope>GENOME REANNOTATION</scope>
    <source>
        <strain evidence="2">RS</strain>
    </source>
</reference>
<organism evidence="1 2">
    <name type="scientific">Coccidioides immitis (strain RS)</name>
    <name type="common">Valley fever fungus</name>
    <dbReference type="NCBI Taxonomy" id="246410"/>
    <lineage>
        <taxon>Eukaryota</taxon>
        <taxon>Fungi</taxon>
        <taxon>Dikarya</taxon>
        <taxon>Ascomycota</taxon>
        <taxon>Pezizomycotina</taxon>
        <taxon>Eurotiomycetes</taxon>
        <taxon>Eurotiomycetidae</taxon>
        <taxon>Onygenales</taxon>
        <taxon>Onygenaceae</taxon>
        <taxon>Coccidioides</taxon>
    </lineage>
</organism>
<dbReference type="RefSeq" id="XP_012213851.1">
    <property type="nucleotide sequence ID" value="XM_012358428.1"/>
</dbReference>
<reference evidence="2" key="1">
    <citation type="journal article" date="2009" name="Genome Res.">
        <title>Comparative genomic analyses of the human fungal pathogens Coccidioides and their relatives.</title>
        <authorList>
            <person name="Sharpton T.J."/>
            <person name="Stajich J.E."/>
            <person name="Rounsley S.D."/>
            <person name="Gardner M.J."/>
            <person name="Wortman J.R."/>
            <person name="Jordar V.S."/>
            <person name="Maiti R."/>
            <person name="Kodira C.D."/>
            <person name="Neafsey D.E."/>
            <person name="Zeng Q."/>
            <person name="Hung C.-Y."/>
            <person name="McMahan C."/>
            <person name="Muszewska A."/>
            <person name="Grynberg M."/>
            <person name="Mandel M.A."/>
            <person name="Kellner E.M."/>
            <person name="Barker B.M."/>
            <person name="Galgiani J.N."/>
            <person name="Orbach M.J."/>
            <person name="Kirkland T.N."/>
            <person name="Cole G.T."/>
            <person name="Henn M.R."/>
            <person name="Birren B.W."/>
            <person name="Taylor J.W."/>
        </authorList>
    </citation>
    <scope>NUCLEOTIDE SEQUENCE [LARGE SCALE GENOMIC DNA]</scope>
    <source>
        <strain evidence="2">RS</strain>
    </source>
</reference>